<evidence type="ECO:0000313" key="4">
    <source>
        <dbReference type="EMBL" id="KAF7811226.1"/>
    </source>
</evidence>
<keyword evidence="1" id="KW-0540">Nuclease</keyword>
<feature type="domain" description="3'-5' exonuclease" evidence="3">
    <location>
        <begin position="22"/>
        <end position="205"/>
    </location>
</feature>
<evidence type="ECO:0000256" key="1">
    <source>
        <dbReference type="ARBA" id="ARBA00022722"/>
    </source>
</evidence>
<dbReference type="Gene3D" id="3.30.420.10">
    <property type="entry name" value="Ribonuclease H-like superfamily/Ribonuclease H"/>
    <property type="match status" value="1"/>
</dbReference>
<dbReference type="OrthoDB" id="1920326at2759"/>
<evidence type="ECO:0000256" key="2">
    <source>
        <dbReference type="ARBA" id="ARBA00022801"/>
    </source>
</evidence>
<dbReference type="InterPro" id="IPR002562">
    <property type="entry name" value="3'-5'_exonuclease_dom"/>
</dbReference>
<keyword evidence="4" id="KW-0269">Exonuclease</keyword>
<dbReference type="GO" id="GO:0006139">
    <property type="term" value="P:nucleobase-containing compound metabolic process"/>
    <property type="evidence" value="ECO:0007669"/>
    <property type="project" value="InterPro"/>
</dbReference>
<evidence type="ECO:0000313" key="5">
    <source>
        <dbReference type="Proteomes" id="UP000634136"/>
    </source>
</evidence>
<accession>A0A834SWR4</accession>
<keyword evidence="5" id="KW-1185">Reference proteome</keyword>
<reference evidence="4" key="1">
    <citation type="submission" date="2020-09" db="EMBL/GenBank/DDBJ databases">
        <title>Genome-Enabled Discovery of Anthraquinone Biosynthesis in Senna tora.</title>
        <authorList>
            <person name="Kang S.-H."/>
            <person name="Pandey R.P."/>
            <person name="Lee C.-M."/>
            <person name="Sim J.-S."/>
            <person name="Jeong J.-T."/>
            <person name="Choi B.-S."/>
            <person name="Jung M."/>
            <person name="Ginzburg D."/>
            <person name="Zhao K."/>
            <person name="Won S.Y."/>
            <person name="Oh T.-J."/>
            <person name="Yu Y."/>
            <person name="Kim N.-H."/>
            <person name="Lee O.R."/>
            <person name="Lee T.-H."/>
            <person name="Bashyal P."/>
            <person name="Kim T.-S."/>
            <person name="Lee W.-H."/>
            <person name="Kawkins C."/>
            <person name="Kim C.-K."/>
            <person name="Kim J.S."/>
            <person name="Ahn B.O."/>
            <person name="Rhee S.Y."/>
            <person name="Sohng J.K."/>
        </authorList>
    </citation>
    <scope>NUCLEOTIDE SEQUENCE</scope>
    <source>
        <tissue evidence="4">Leaf</tissue>
    </source>
</reference>
<dbReference type="GO" id="GO:0008408">
    <property type="term" value="F:3'-5' exonuclease activity"/>
    <property type="evidence" value="ECO:0007669"/>
    <property type="project" value="InterPro"/>
</dbReference>
<sequence>MSSISHITKLYSINFYGDEIQTLVTSSSAAVDQWILSIYNLYPHRRRNLIVGLDTEWYPSFSDEITNPVAIIQLCIGNRCLIFQYLHADAIPVSLMRFLESRDFTFVGVGVEDDAKKLMRDHGLRVLATVDVRDMAAEKYGDLGMKRLGLKKLAFALTGKMMKKPKEITLSDWNCRKLSFAQVEYACIDAYVSFLLGVLILPTVSAGNSDKVHYFIE</sequence>
<protein>
    <submittedName>
        <fullName evidence="4">Werner Syndrome-like exonuclease</fullName>
    </submittedName>
</protein>
<name>A0A834SWR4_9FABA</name>
<dbReference type="EMBL" id="JAAIUW010000010">
    <property type="protein sequence ID" value="KAF7811226.1"/>
    <property type="molecule type" value="Genomic_DNA"/>
</dbReference>
<dbReference type="Proteomes" id="UP000634136">
    <property type="component" value="Unassembled WGS sequence"/>
</dbReference>
<dbReference type="InterPro" id="IPR012337">
    <property type="entry name" value="RNaseH-like_sf"/>
</dbReference>
<comment type="caution">
    <text evidence="4">The sequence shown here is derived from an EMBL/GenBank/DDBJ whole genome shotgun (WGS) entry which is preliminary data.</text>
</comment>
<proteinExistence type="predicted"/>
<dbReference type="PANTHER" id="PTHR13620">
    <property type="entry name" value="3-5 EXONUCLEASE"/>
    <property type="match status" value="1"/>
</dbReference>
<dbReference type="GO" id="GO:0005634">
    <property type="term" value="C:nucleus"/>
    <property type="evidence" value="ECO:0007669"/>
    <property type="project" value="TreeGrafter"/>
</dbReference>
<dbReference type="FunFam" id="3.30.420.10:FF:000054">
    <property type="entry name" value="Werner Syndrome-like exonuclease"/>
    <property type="match status" value="1"/>
</dbReference>
<dbReference type="GO" id="GO:0003676">
    <property type="term" value="F:nucleic acid binding"/>
    <property type="evidence" value="ECO:0007669"/>
    <property type="project" value="InterPro"/>
</dbReference>
<organism evidence="4 5">
    <name type="scientific">Senna tora</name>
    <dbReference type="NCBI Taxonomy" id="362788"/>
    <lineage>
        <taxon>Eukaryota</taxon>
        <taxon>Viridiplantae</taxon>
        <taxon>Streptophyta</taxon>
        <taxon>Embryophyta</taxon>
        <taxon>Tracheophyta</taxon>
        <taxon>Spermatophyta</taxon>
        <taxon>Magnoliopsida</taxon>
        <taxon>eudicotyledons</taxon>
        <taxon>Gunneridae</taxon>
        <taxon>Pentapetalae</taxon>
        <taxon>rosids</taxon>
        <taxon>fabids</taxon>
        <taxon>Fabales</taxon>
        <taxon>Fabaceae</taxon>
        <taxon>Caesalpinioideae</taxon>
        <taxon>Cassia clade</taxon>
        <taxon>Senna</taxon>
    </lineage>
</organism>
<dbReference type="InterPro" id="IPR036397">
    <property type="entry name" value="RNaseH_sf"/>
</dbReference>
<dbReference type="PANTHER" id="PTHR13620:SF76">
    <property type="entry name" value="WERNER SYNDROME-LIKE EXONUCLEASE"/>
    <property type="match status" value="1"/>
</dbReference>
<dbReference type="AlphaFoldDB" id="A0A834SWR4"/>
<dbReference type="CDD" id="cd06141">
    <property type="entry name" value="WRN_exo"/>
    <property type="match status" value="1"/>
</dbReference>
<dbReference type="GO" id="GO:0005737">
    <property type="term" value="C:cytoplasm"/>
    <property type="evidence" value="ECO:0007669"/>
    <property type="project" value="TreeGrafter"/>
</dbReference>
<evidence type="ECO:0000259" key="3">
    <source>
        <dbReference type="SMART" id="SM00474"/>
    </source>
</evidence>
<dbReference type="InterPro" id="IPR051132">
    <property type="entry name" value="3-5_Exonuclease_domain"/>
</dbReference>
<keyword evidence="2" id="KW-0378">Hydrolase</keyword>
<dbReference type="SMART" id="SM00474">
    <property type="entry name" value="35EXOc"/>
    <property type="match status" value="1"/>
</dbReference>
<dbReference type="SUPFAM" id="SSF53098">
    <property type="entry name" value="Ribonuclease H-like"/>
    <property type="match status" value="1"/>
</dbReference>
<dbReference type="Pfam" id="PF01612">
    <property type="entry name" value="DNA_pol_A_exo1"/>
    <property type="match status" value="1"/>
</dbReference>
<gene>
    <name evidence="4" type="ORF">G2W53_032202</name>
</gene>